<dbReference type="Proteomes" id="UP000187209">
    <property type="component" value="Unassembled WGS sequence"/>
</dbReference>
<evidence type="ECO:0000256" key="2">
    <source>
        <dbReference type="SAM" id="Phobius"/>
    </source>
</evidence>
<evidence type="ECO:0000313" key="3">
    <source>
        <dbReference type="EMBL" id="OMJ85626.1"/>
    </source>
</evidence>
<keyword evidence="2" id="KW-1133">Transmembrane helix</keyword>
<proteinExistence type="predicted"/>
<sequence>MDYRMNNIGSRIIANSDYSNVNKPVYPFFRPSITDRQYDSPSNYFNYPLISPYPAFPPPLYNNSYTHQAKHSPRNVLLREKIEDLEEALKKKEDLRKQGTLLRMQSMTQLSTNLDYKKDNKKDEMMKIVNKQQEIIGDMVKAIQNLQPKINFPQNGMEFGYRTPRPQVEKDLLEKSVDKPLPTREEILKDLDLESDNEEEYLDKEKLYKITPGISEQEKAQIYDRIKKQKRKREMLESKIKIKGIRRFRAIVWGILFPSFAYSVMIKRKGQMKSIYIQEMREAIEYFKKIAVNWVLKATKDPIVSVITDPSLDFNVTSKSIWFNKGKPDALNTKKLKLHVRIKGLFEGLLQATNPKSMPKPLMLFIDRFINNGSFIPLEYFVPYEKSRLNFDKFGAVCQQTEDRKLMLICFFFITRILVSMLLMNPSKNQIPIQENSKALMNLKVIASITQLIVMLHFVRTSREPQEAVVDEAEIINRRSGARLSVRTDDRLSTHLISIGEMEHFYNAFEEYIVVSREIMVQWLDKMMKITNNLRYAKNQD</sequence>
<evidence type="ECO:0000313" key="4">
    <source>
        <dbReference type="Proteomes" id="UP000187209"/>
    </source>
</evidence>
<keyword evidence="2" id="KW-0472">Membrane</keyword>
<organism evidence="3 4">
    <name type="scientific">Stentor coeruleus</name>
    <dbReference type="NCBI Taxonomy" id="5963"/>
    <lineage>
        <taxon>Eukaryota</taxon>
        <taxon>Sar</taxon>
        <taxon>Alveolata</taxon>
        <taxon>Ciliophora</taxon>
        <taxon>Postciliodesmatophora</taxon>
        <taxon>Heterotrichea</taxon>
        <taxon>Heterotrichida</taxon>
        <taxon>Stentoridae</taxon>
        <taxon>Stentor</taxon>
    </lineage>
</organism>
<dbReference type="AlphaFoldDB" id="A0A1R2C9F1"/>
<feature type="transmembrane region" description="Helical" evidence="2">
    <location>
        <begin position="248"/>
        <end position="266"/>
    </location>
</feature>
<keyword evidence="2" id="KW-0812">Transmembrane</keyword>
<dbReference type="EMBL" id="MPUH01000231">
    <property type="protein sequence ID" value="OMJ85626.1"/>
    <property type="molecule type" value="Genomic_DNA"/>
</dbReference>
<comment type="caution">
    <text evidence="3">The sequence shown here is derived from an EMBL/GenBank/DDBJ whole genome shotgun (WGS) entry which is preliminary data.</text>
</comment>
<gene>
    <name evidence="3" type="ORF">SteCoe_13042</name>
</gene>
<dbReference type="OrthoDB" id="308058at2759"/>
<evidence type="ECO:0000256" key="1">
    <source>
        <dbReference type="SAM" id="Coils"/>
    </source>
</evidence>
<keyword evidence="1" id="KW-0175">Coiled coil</keyword>
<accession>A0A1R2C9F1</accession>
<protein>
    <submittedName>
        <fullName evidence="3">Uncharacterized protein</fullName>
    </submittedName>
</protein>
<keyword evidence="4" id="KW-1185">Reference proteome</keyword>
<reference evidence="3 4" key="1">
    <citation type="submission" date="2016-11" db="EMBL/GenBank/DDBJ databases">
        <title>The macronuclear genome of Stentor coeruleus: a giant cell with tiny introns.</title>
        <authorList>
            <person name="Slabodnick M."/>
            <person name="Ruby J.G."/>
            <person name="Reiff S.B."/>
            <person name="Swart E.C."/>
            <person name="Gosai S."/>
            <person name="Prabakaran S."/>
            <person name="Witkowska E."/>
            <person name="Larue G.E."/>
            <person name="Fisher S."/>
            <person name="Freeman R.M."/>
            <person name="Gunawardena J."/>
            <person name="Chu W."/>
            <person name="Stover N.A."/>
            <person name="Gregory B.D."/>
            <person name="Nowacki M."/>
            <person name="Derisi J."/>
            <person name="Roy S.W."/>
            <person name="Marshall W.F."/>
            <person name="Sood P."/>
        </authorList>
    </citation>
    <scope>NUCLEOTIDE SEQUENCE [LARGE SCALE GENOMIC DNA]</scope>
    <source>
        <strain evidence="3">WM001</strain>
    </source>
</reference>
<feature type="coiled-coil region" evidence="1">
    <location>
        <begin position="75"/>
        <end position="105"/>
    </location>
</feature>
<name>A0A1R2C9F1_9CILI</name>